<protein>
    <submittedName>
        <fullName evidence="1">Nucleoid disruption protein</fullName>
    </submittedName>
</protein>
<proteinExistence type="predicted"/>
<dbReference type="RefSeq" id="YP_009030315.1">
    <property type="nucleotide sequence ID" value="NC_024121.1"/>
</dbReference>
<dbReference type="GO" id="GO:0044071">
    <property type="term" value="P:symbiont-mediated perturbation of host cell cycle progression"/>
    <property type="evidence" value="ECO:0007669"/>
    <property type="project" value="UniProtKB-KW"/>
</dbReference>
<reference evidence="1 2" key="1">
    <citation type="submission" date="2014-01" db="EMBL/GenBank/DDBJ databases">
        <authorList>
            <person name="Zhang G."/>
            <person name="Jin J."/>
            <person name="Li Z.J."/>
            <person name="Wang S.W."/>
            <person name="Chen S.J."/>
            <person name="Wang S.M."/>
            <person name="Wang X.T."/>
            <person name="Li Y.H."/>
            <person name="Wang J."/>
            <person name="Yang C.K."/>
            <person name="Wang L."/>
        </authorList>
    </citation>
    <scope>NUCLEOTIDE SEQUENCE [LARGE SCALE GENOMIC DNA]</scope>
</reference>
<dbReference type="OrthoDB" id="11172at10239"/>
<name>A0A023W6P8_9CAUD</name>
<evidence type="ECO:0000313" key="2">
    <source>
        <dbReference type="Proteomes" id="UP000024445"/>
    </source>
</evidence>
<dbReference type="KEGG" id="vg:19485142"/>
<dbReference type="EMBL" id="KJ025957">
    <property type="protein sequence ID" value="AHY25506.1"/>
    <property type="molecule type" value="Genomic_DNA"/>
</dbReference>
<evidence type="ECO:0000313" key="1">
    <source>
        <dbReference type="EMBL" id="AHY25506.1"/>
    </source>
</evidence>
<dbReference type="GO" id="GO:0098673">
    <property type="term" value="P:symbiont-mediated suppression of host DNA replication"/>
    <property type="evidence" value="ECO:0007669"/>
    <property type="project" value="UniProtKB-KW"/>
</dbReference>
<dbReference type="GO" id="GO:0003677">
    <property type="term" value="F:DNA binding"/>
    <property type="evidence" value="ECO:0007669"/>
    <property type="project" value="UniProtKB-KW"/>
</dbReference>
<accession>A0A023W6P8</accession>
<dbReference type="Proteomes" id="UP000024445">
    <property type="component" value="Segment"/>
</dbReference>
<keyword evidence="2" id="KW-1185">Reference proteome</keyword>
<gene>
    <name evidence="1" type="primary">ndd</name>
    <name evidence="1" type="ORF">PS2_268</name>
</gene>
<organism evidence="1 2">
    <name type="scientific">Serratia phage PS2</name>
    <dbReference type="NCBI Taxonomy" id="1481112"/>
    <lineage>
        <taxon>Viruses</taxon>
        <taxon>Duplodnaviria</taxon>
        <taxon>Heunggongvirae</taxon>
        <taxon>Uroviricota</taxon>
        <taxon>Caudoviricetes</taxon>
        <taxon>Muldoonvirus</taxon>
        <taxon>Muldoonvirus PS2</taxon>
    </lineage>
</organism>
<sequence length="146" mass="16346">MKLTYTELAKASAVQVGTLTSTAMFYHSGNRAAGKVPGFYFIMKGNEAVAMTFVANQRKGSGFSSFANDIHNGRTSPTWMIQRAAGVQGLQVVHVDYDNMKHLLNPNLGKVKMFFTRTPYGPVQNFEEVKQALHDIYTFQFQRTRA</sequence>
<dbReference type="GeneID" id="19485142"/>